<keyword evidence="1" id="KW-1133">Transmembrane helix</keyword>
<feature type="transmembrane region" description="Helical" evidence="1">
    <location>
        <begin position="106"/>
        <end position="123"/>
    </location>
</feature>
<sequence>MPSLVMLLYDRRVNITTDNQGPVVNISAWFGMVVMIACVFTRVASKFSLLRRWTRDDSVIFAAMIFAIGYTVMVSLMVSNGLGQAQEKLDSLMIERFEKFGYSSELLYIPALCLAKLSTLLYLGELAPGGRYATFNLILEVFIILIAISAEFATALQCSLPRPWAILKASTCFNRLTFWNTIGILDISTDFIIVLLPVYLVWHLKMPKRKKLLVIFLFGVRILTNTNNPRIIPLSTWRLHTLNTYSRPSHPPQTPSYTYTSYHIYLSTTIQLNTTLFAASFPFLKPFLQGMSTGSLSGTIKELERRNEGSEKGRGSGSGIGRYLSGYGRGRSGRRFPPGEVLGWRVLRIGMWWVRVLGKWRGVWKER</sequence>
<comment type="caution">
    <text evidence="3">The sequence shown here is derived from an EMBL/GenBank/DDBJ whole genome shotgun (WGS) entry which is preliminary data.</text>
</comment>
<proteinExistence type="predicted"/>
<dbReference type="OrthoDB" id="3918601at2759"/>
<dbReference type="AlphaFoldDB" id="A0A9N9LH66"/>
<dbReference type="EMBL" id="CAJVRM010000041">
    <property type="protein sequence ID" value="CAG8972264.1"/>
    <property type="molecule type" value="Genomic_DNA"/>
</dbReference>
<accession>A0A9N9LH66</accession>
<organism evidence="3 4">
    <name type="scientific">Hymenoscyphus albidus</name>
    <dbReference type="NCBI Taxonomy" id="595503"/>
    <lineage>
        <taxon>Eukaryota</taxon>
        <taxon>Fungi</taxon>
        <taxon>Dikarya</taxon>
        <taxon>Ascomycota</taxon>
        <taxon>Pezizomycotina</taxon>
        <taxon>Leotiomycetes</taxon>
        <taxon>Helotiales</taxon>
        <taxon>Helotiaceae</taxon>
        <taxon>Hymenoscyphus</taxon>
    </lineage>
</organism>
<keyword evidence="4" id="KW-1185">Reference proteome</keyword>
<dbReference type="PANTHER" id="PTHR39614:SF2">
    <property type="entry name" value="INTEGRAL MEMBRANE PROTEIN"/>
    <property type="match status" value="1"/>
</dbReference>
<evidence type="ECO:0000313" key="3">
    <source>
        <dbReference type="EMBL" id="CAG8972264.1"/>
    </source>
</evidence>
<evidence type="ECO:0000256" key="1">
    <source>
        <dbReference type="SAM" id="Phobius"/>
    </source>
</evidence>
<feature type="transmembrane region" description="Helical" evidence="1">
    <location>
        <begin position="135"/>
        <end position="156"/>
    </location>
</feature>
<keyword evidence="1" id="KW-0472">Membrane</keyword>
<feature type="domain" description="Rhodopsin" evidence="2">
    <location>
        <begin position="42"/>
        <end position="289"/>
    </location>
</feature>
<protein>
    <recommendedName>
        <fullName evidence="2">Rhodopsin domain-containing protein</fullName>
    </recommendedName>
</protein>
<feature type="transmembrane region" description="Helical" evidence="1">
    <location>
        <begin position="176"/>
        <end position="202"/>
    </location>
</feature>
<dbReference type="Pfam" id="PF20684">
    <property type="entry name" value="Fung_rhodopsin"/>
    <property type="match status" value="1"/>
</dbReference>
<keyword evidence="1" id="KW-0812">Transmembrane</keyword>
<gene>
    <name evidence="3" type="ORF">HYALB_00001662</name>
</gene>
<evidence type="ECO:0000313" key="4">
    <source>
        <dbReference type="Proteomes" id="UP000701801"/>
    </source>
</evidence>
<dbReference type="PANTHER" id="PTHR39614">
    <property type="entry name" value="INTEGRAL MEMBRANE PROTEIN"/>
    <property type="match status" value="1"/>
</dbReference>
<dbReference type="InterPro" id="IPR049326">
    <property type="entry name" value="Rhodopsin_dom_fungi"/>
</dbReference>
<feature type="transmembrane region" description="Helical" evidence="1">
    <location>
        <begin position="57"/>
        <end position="78"/>
    </location>
</feature>
<feature type="transmembrane region" description="Helical" evidence="1">
    <location>
        <begin position="26"/>
        <end position="45"/>
    </location>
</feature>
<reference evidence="3" key="1">
    <citation type="submission" date="2021-07" db="EMBL/GenBank/DDBJ databases">
        <authorList>
            <person name="Durling M."/>
        </authorList>
    </citation>
    <scope>NUCLEOTIDE SEQUENCE</scope>
</reference>
<dbReference type="Proteomes" id="UP000701801">
    <property type="component" value="Unassembled WGS sequence"/>
</dbReference>
<name>A0A9N9LH66_9HELO</name>
<evidence type="ECO:0000259" key="2">
    <source>
        <dbReference type="Pfam" id="PF20684"/>
    </source>
</evidence>